<dbReference type="InterPro" id="IPR001667">
    <property type="entry name" value="DDH_dom"/>
</dbReference>
<feature type="domain" description="DDH" evidence="1">
    <location>
        <begin position="8"/>
        <end position="117"/>
    </location>
</feature>
<dbReference type="InterPro" id="IPR052968">
    <property type="entry name" value="Nucleotide_metab_enz"/>
</dbReference>
<dbReference type="Pfam" id="PF02272">
    <property type="entry name" value="DHHA1"/>
    <property type="match status" value="1"/>
</dbReference>
<evidence type="ECO:0000313" key="4">
    <source>
        <dbReference type="Proteomes" id="UP000315399"/>
    </source>
</evidence>
<accession>A0A523BGU8</accession>
<reference evidence="3 4" key="1">
    <citation type="journal article" date="2019" name="Nat. Microbiol.">
        <title>Expanding anaerobic alkane metabolism in the domain of Archaea.</title>
        <authorList>
            <person name="Wang Y."/>
            <person name="Wegener G."/>
            <person name="Hou J."/>
            <person name="Wang F."/>
            <person name="Xiao X."/>
        </authorList>
    </citation>
    <scope>NUCLEOTIDE SEQUENCE [LARGE SCALE GENOMIC DNA]</scope>
    <source>
        <strain evidence="3">WYZ-LMO10</strain>
    </source>
</reference>
<dbReference type="PANTHER" id="PTHR42146">
    <property type="entry name" value="3',5'-CYCLIC-NUCLEOTIDE PHOSPHODIESTERASE"/>
    <property type="match status" value="1"/>
</dbReference>
<evidence type="ECO:0000259" key="2">
    <source>
        <dbReference type="Pfam" id="PF02272"/>
    </source>
</evidence>
<dbReference type="InterPro" id="IPR003156">
    <property type="entry name" value="DHHA1_dom"/>
</dbReference>
<gene>
    <name evidence="3" type="ORF">DSO08_00525</name>
</gene>
<dbReference type="Pfam" id="PF01368">
    <property type="entry name" value="DHH"/>
    <property type="match status" value="1"/>
</dbReference>
<dbReference type="Proteomes" id="UP000315399">
    <property type="component" value="Unassembled WGS sequence"/>
</dbReference>
<comment type="caution">
    <text evidence="3">The sequence shown here is derived from an EMBL/GenBank/DDBJ whole genome shotgun (WGS) entry which is preliminary data.</text>
</comment>
<dbReference type="SUPFAM" id="SSF64182">
    <property type="entry name" value="DHH phosphoesterases"/>
    <property type="match status" value="1"/>
</dbReference>
<protein>
    <submittedName>
        <fullName evidence="3">Phosphoesterase</fullName>
    </submittedName>
</protein>
<dbReference type="AlphaFoldDB" id="A0A523BGU8"/>
<name>A0A523BGU8_9CREN</name>
<dbReference type="Gene3D" id="3.10.310.30">
    <property type="match status" value="1"/>
</dbReference>
<dbReference type="GO" id="GO:0003676">
    <property type="term" value="F:nucleic acid binding"/>
    <property type="evidence" value="ECO:0007669"/>
    <property type="project" value="InterPro"/>
</dbReference>
<evidence type="ECO:0000259" key="1">
    <source>
        <dbReference type="Pfam" id="PF01368"/>
    </source>
</evidence>
<sequence length="326" mass="36506">MKINIDWVMAHGDSDGICSAAIALSAFRDARLFFSHPVGLATDLRQVDGNLLVVDIALPSKDLQEVIGELRRISDAGNKIIYIDHHPYPPNFSPEDFPGEFIHSLNASASELTFFRLRSHLDPHMSRVAIYGAIGDYLDRTYNMERLLEFWDKRFLYLESGLLVQAIESMGRNHDAKRELARYLSENNLPSADEKIVKRAISETIVEEDMRKVIEAEAKVVGNIAYVIDLKWSLGKSAIYARAAKNVMVGVGAESRKDFVDMSLRTPIERLELNKAVIEIAGRMGGSGGGHAKAAGARVPRERFKEFLEELNSAIVNKTRNKTVEY</sequence>
<proteinExistence type="predicted"/>
<evidence type="ECO:0000313" key="3">
    <source>
        <dbReference type="EMBL" id="TDA40158.1"/>
    </source>
</evidence>
<dbReference type="EMBL" id="QNVH01000002">
    <property type="protein sequence ID" value="TDA40158.1"/>
    <property type="molecule type" value="Genomic_DNA"/>
</dbReference>
<organism evidence="3 4">
    <name type="scientific">Thermoproteota archaeon</name>
    <dbReference type="NCBI Taxonomy" id="2056631"/>
    <lineage>
        <taxon>Archaea</taxon>
        <taxon>Thermoproteota</taxon>
    </lineage>
</organism>
<dbReference type="PANTHER" id="PTHR42146:SF1">
    <property type="entry name" value="OLIGORIBONUCLEASE NRNB"/>
    <property type="match status" value="1"/>
</dbReference>
<dbReference type="InterPro" id="IPR038763">
    <property type="entry name" value="DHH_sf"/>
</dbReference>
<feature type="domain" description="DHHA1" evidence="2">
    <location>
        <begin position="243"/>
        <end position="316"/>
    </location>
</feature>